<protein>
    <submittedName>
        <fullName evidence="1">Uncharacterized protein</fullName>
    </submittedName>
</protein>
<comment type="caution">
    <text evidence="1">The sequence shown here is derived from an EMBL/GenBank/DDBJ whole genome shotgun (WGS) entry which is preliminary data.</text>
</comment>
<accession>A0A6A4TW78</accession>
<reference evidence="1 2" key="1">
    <citation type="submission" date="2019-06" db="EMBL/GenBank/DDBJ databases">
        <title>Draft genomes of female and male turbot (Scophthalmus maximus).</title>
        <authorList>
            <person name="Xu H."/>
            <person name="Xu X.-W."/>
            <person name="Shao C."/>
            <person name="Chen S."/>
        </authorList>
    </citation>
    <scope>NUCLEOTIDE SEQUENCE [LARGE SCALE GENOMIC DNA]</scope>
    <source>
        <strain evidence="1">Ysfricsl-2016a</strain>
        <tissue evidence="1">Blood</tissue>
    </source>
</reference>
<gene>
    <name evidence="1" type="ORF">F2P81_001037</name>
</gene>
<evidence type="ECO:0000313" key="1">
    <source>
        <dbReference type="EMBL" id="KAF0047404.1"/>
    </source>
</evidence>
<proteinExistence type="predicted"/>
<evidence type="ECO:0000313" key="2">
    <source>
        <dbReference type="Proteomes" id="UP000438429"/>
    </source>
</evidence>
<dbReference type="EMBL" id="VEVO01000001">
    <property type="protein sequence ID" value="KAF0047404.1"/>
    <property type="molecule type" value="Genomic_DNA"/>
</dbReference>
<dbReference type="Proteomes" id="UP000438429">
    <property type="component" value="Unassembled WGS sequence"/>
</dbReference>
<sequence>MRYNKNVEKEKSIEQSLLRHPLGILPLRDRLCRLCHWPHLYYSFDIQQMLTQPSATQPQSIAAKYLMFRDAPSTHHSGQKYSMERQWYNTGNV</sequence>
<name>A0A6A4TW78_SCOMX</name>
<organism evidence="1 2">
    <name type="scientific">Scophthalmus maximus</name>
    <name type="common">Turbot</name>
    <name type="synonym">Psetta maxima</name>
    <dbReference type="NCBI Taxonomy" id="52904"/>
    <lineage>
        <taxon>Eukaryota</taxon>
        <taxon>Metazoa</taxon>
        <taxon>Chordata</taxon>
        <taxon>Craniata</taxon>
        <taxon>Vertebrata</taxon>
        <taxon>Euteleostomi</taxon>
        <taxon>Actinopterygii</taxon>
        <taxon>Neopterygii</taxon>
        <taxon>Teleostei</taxon>
        <taxon>Neoteleostei</taxon>
        <taxon>Acanthomorphata</taxon>
        <taxon>Carangaria</taxon>
        <taxon>Pleuronectiformes</taxon>
        <taxon>Pleuronectoidei</taxon>
        <taxon>Scophthalmidae</taxon>
        <taxon>Scophthalmus</taxon>
    </lineage>
</organism>
<dbReference type="AlphaFoldDB" id="A0A6A4TW78"/>